<dbReference type="EMBL" id="JABFBC010000001">
    <property type="protein sequence ID" value="NNU78884.1"/>
    <property type="molecule type" value="Genomic_DNA"/>
</dbReference>
<name>A0A849KZB3_9RHOB</name>
<reference evidence="3 4" key="1">
    <citation type="submission" date="2020-05" db="EMBL/GenBank/DDBJ databases">
        <title>Gimesia benthica sp. nov., a novel planctomycete isolated from a deep-sea water sample of the Northwest Indian Ocean.</title>
        <authorList>
            <person name="Wang J."/>
            <person name="Ruan C."/>
            <person name="Song L."/>
            <person name="Zhu Y."/>
            <person name="Li A."/>
            <person name="Zheng X."/>
            <person name="Wang L."/>
            <person name="Lu Z."/>
            <person name="Huang Y."/>
            <person name="Du W."/>
            <person name="Zhou Y."/>
            <person name="Huang L."/>
            <person name="Dai X."/>
        </authorList>
    </citation>
    <scope>NUCLEOTIDE SEQUENCE [LARGE SCALE GENOMIC DNA]</scope>
    <source>
        <strain evidence="3 4">YYQ-30</strain>
    </source>
</reference>
<accession>A0A849KZB3</accession>
<proteinExistence type="predicted"/>
<dbReference type="Gene3D" id="3.40.50.11550">
    <property type="match status" value="1"/>
</dbReference>
<evidence type="ECO:0000256" key="1">
    <source>
        <dbReference type="SAM" id="SignalP"/>
    </source>
</evidence>
<dbReference type="SUPFAM" id="SSF159501">
    <property type="entry name" value="EreA/ChaN-like"/>
    <property type="match status" value="1"/>
</dbReference>
<feature type="chain" id="PRO_5032465955" description="Haem-binding uptake Tiki superfamily ChaN domain-containing protein" evidence="1">
    <location>
        <begin position="19"/>
        <end position="63"/>
    </location>
</feature>
<feature type="domain" description="Haem-binding uptake Tiki superfamily ChaN" evidence="2">
    <location>
        <begin position="23"/>
        <end position="56"/>
    </location>
</feature>
<gene>
    <name evidence="3" type="ORF">HMH01_00400</name>
</gene>
<dbReference type="Pfam" id="PF04187">
    <property type="entry name" value="Cofac_haem_bdg"/>
    <property type="match status" value="1"/>
</dbReference>
<dbReference type="RefSeq" id="WP_171321382.1">
    <property type="nucleotide sequence ID" value="NZ_JABFBC010000001.1"/>
</dbReference>
<evidence type="ECO:0000259" key="2">
    <source>
        <dbReference type="Pfam" id="PF04187"/>
    </source>
</evidence>
<keyword evidence="4" id="KW-1185">Reference proteome</keyword>
<dbReference type="AlphaFoldDB" id="A0A849KZB3"/>
<evidence type="ECO:0000313" key="3">
    <source>
        <dbReference type="EMBL" id="NNU78884.1"/>
    </source>
</evidence>
<sequence length="63" mass="6257">MLCGIVAAVVLGAAAAIASGPPMIDAARGAEVVVVGEYHDNPEHHATQAAYAAALSPARSCSR</sequence>
<organism evidence="3 4">
    <name type="scientific">Halovulum dunhuangense</name>
    <dbReference type="NCBI Taxonomy" id="1505036"/>
    <lineage>
        <taxon>Bacteria</taxon>
        <taxon>Pseudomonadati</taxon>
        <taxon>Pseudomonadota</taxon>
        <taxon>Alphaproteobacteria</taxon>
        <taxon>Rhodobacterales</taxon>
        <taxon>Paracoccaceae</taxon>
        <taxon>Halovulum</taxon>
    </lineage>
</organism>
<comment type="caution">
    <text evidence="3">The sequence shown here is derived from an EMBL/GenBank/DDBJ whole genome shotgun (WGS) entry which is preliminary data.</text>
</comment>
<dbReference type="Proteomes" id="UP000572377">
    <property type="component" value="Unassembled WGS sequence"/>
</dbReference>
<keyword evidence="1" id="KW-0732">Signal</keyword>
<protein>
    <recommendedName>
        <fullName evidence="2">Haem-binding uptake Tiki superfamily ChaN domain-containing protein</fullName>
    </recommendedName>
</protein>
<evidence type="ECO:0000313" key="4">
    <source>
        <dbReference type="Proteomes" id="UP000572377"/>
    </source>
</evidence>
<dbReference type="InterPro" id="IPR007314">
    <property type="entry name" value="Cofac_haem-bd_dom"/>
</dbReference>
<feature type="signal peptide" evidence="1">
    <location>
        <begin position="1"/>
        <end position="18"/>
    </location>
</feature>